<dbReference type="WBParaSite" id="DME_0000575501-mRNA-1">
    <property type="protein sequence ID" value="DME_0000575501-mRNA-1"/>
    <property type="gene ID" value="DME_0000575501"/>
</dbReference>
<dbReference type="EMBL" id="UYYG01001180">
    <property type="protein sequence ID" value="VDN59375.1"/>
    <property type="molecule type" value="Genomic_DNA"/>
</dbReference>
<reference evidence="5" key="1">
    <citation type="submission" date="2017-02" db="UniProtKB">
        <authorList>
            <consortium name="WormBaseParasite"/>
        </authorList>
    </citation>
    <scope>IDENTIFICATION</scope>
</reference>
<name>A0A0N4UEF1_DRAME</name>
<gene>
    <name evidence="2" type="ORF">DME_LOCUS9348</name>
</gene>
<dbReference type="OrthoDB" id="47375at2759"/>
<proteinExistence type="predicted"/>
<evidence type="ECO:0000313" key="3">
    <source>
        <dbReference type="Proteomes" id="UP000038040"/>
    </source>
</evidence>
<dbReference type="Proteomes" id="UP000038040">
    <property type="component" value="Unplaced"/>
</dbReference>
<protein>
    <submittedName>
        <fullName evidence="5">MULE domain-containing protein</fullName>
    </submittedName>
</protein>
<feature type="chain" id="PRO_5041079747" evidence="1">
    <location>
        <begin position="18"/>
        <end position="85"/>
    </location>
</feature>
<dbReference type="STRING" id="318479.A0A0N4UEF1"/>
<evidence type="ECO:0000313" key="4">
    <source>
        <dbReference type="Proteomes" id="UP000274756"/>
    </source>
</evidence>
<evidence type="ECO:0000256" key="1">
    <source>
        <dbReference type="SAM" id="SignalP"/>
    </source>
</evidence>
<accession>A0A0N4UEF1</accession>
<evidence type="ECO:0000313" key="5">
    <source>
        <dbReference type="WBParaSite" id="DME_0000575501-mRNA-1"/>
    </source>
</evidence>
<dbReference type="AlphaFoldDB" id="A0A0N4UEF1"/>
<feature type="signal peptide" evidence="1">
    <location>
        <begin position="1"/>
        <end position="17"/>
    </location>
</feature>
<evidence type="ECO:0000313" key="2">
    <source>
        <dbReference type="EMBL" id="VDN59375.1"/>
    </source>
</evidence>
<dbReference type="Proteomes" id="UP000274756">
    <property type="component" value="Unassembled WGS sequence"/>
</dbReference>
<reference evidence="2 4" key="2">
    <citation type="submission" date="2018-11" db="EMBL/GenBank/DDBJ databases">
        <authorList>
            <consortium name="Pathogen Informatics"/>
        </authorList>
    </citation>
    <scope>NUCLEOTIDE SEQUENCE [LARGE SCALE GENOMIC DNA]</scope>
</reference>
<keyword evidence="1" id="KW-0732">Signal</keyword>
<keyword evidence="4" id="KW-1185">Reference proteome</keyword>
<sequence length="85" mass="9741">MGKTAASCLFFVEVSFASLLGTISVEGDYRHIYPLVMLAIRFDDDSHIMPYFFGLIENLDYPKDRMSIDIYIGQHNDATTTKVKW</sequence>
<organism evidence="3 5">
    <name type="scientific">Dracunculus medinensis</name>
    <name type="common">Guinea worm</name>
    <dbReference type="NCBI Taxonomy" id="318479"/>
    <lineage>
        <taxon>Eukaryota</taxon>
        <taxon>Metazoa</taxon>
        <taxon>Ecdysozoa</taxon>
        <taxon>Nematoda</taxon>
        <taxon>Chromadorea</taxon>
        <taxon>Rhabditida</taxon>
        <taxon>Spirurina</taxon>
        <taxon>Dracunculoidea</taxon>
        <taxon>Dracunculidae</taxon>
        <taxon>Dracunculus</taxon>
    </lineage>
</organism>